<evidence type="ECO:0000256" key="1">
    <source>
        <dbReference type="ARBA" id="ARBA00004459"/>
    </source>
</evidence>
<feature type="chain" id="PRO_5046220878" description="Lipoprotein" evidence="8">
    <location>
        <begin position="22"/>
        <end position="66"/>
    </location>
</feature>
<evidence type="ECO:0000313" key="9">
    <source>
        <dbReference type="EMBL" id="GLS17504.1"/>
    </source>
</evidence>
<organism evidence="9 10">
    <name type="scientific">Labrys miyagiensis</name>
    <dbReference type="NCBI Taxonomy" id="346912"/>
    <lineage>
        <taxon>Bacteria</taxon>
        <taxon>Pseudomonadati</taxon>
        <taxon>Pseudomonadota</taxon>
        <taxon>Alphaproteobacteria</taxon>
        <taxon>Hyphomicrobiales</taxon>
        <taxon>Xanthobacteraceae</taxon>
        <taxon>Labrys</taxon>
    </lineage>
</organism>
<feature type="signal peptide" evidence="8">
    <location>
        <begin position="1"/>
        <end position="21"/>
    </location>
</feature>
<keyword evidence="10" id="KW-1185">Reference proteome</keyword>
<keyword evidence="3" id="KW-0472">Membrane</keyword>
<dbReference type="RefSeq" id="WP_284310320.1">
    <property type="nucleotide sequence ID" value="NZ_BSPC01000005.1"/>
</dbReference>
<name>A0ABQ6CFQ0_9HYPH</name>
<evidence type="ECO:0000256" key="2">
    <source>
        <dbReference type="ARBA" id="ARBA00022729"/>
    </source>
</evidence>
<protein>
    <recommendedName>
        <fullName evidence="11">Lipoprotein</fullName>
    </recommendedName>
</protein>
<keyword evidence="5" id="KW-0998">Cell outer membrane</keyword>
<evidence type="ECO:0000256" key="7">
    <source>
        <dbReference type="SAM" id="MobiDB-lite"/>
    </source>
</evidence>
<comment type="subcellular location">
    <subcellularLocation>
        <location evidence="1">Cell outer membrane</location>
        <topology evidence="1">Lipid-anchor</topology>
    </subcellularLocation>
</comment>
<dbReference type="PROSITE" id="PS51257">
    <property type="entry name" value="PROKAR_LIPOPROTEIN"/>
    <property type="match status" value="1"/>
</dbReference>
<dbReference type="Proteomes" id="UP001156882">
    <property type="component" value="Unassembled WGS sequence"/>
</dbReference>
<reference evidence="10" key="1">
    <citation type="journal article" date="2019" name="Int. J. Syst. Evol. Microbiol.">
        <title>The Global Catalogue of Microorganisms (GCM) 10K type strain sequencing project: providing services to taxonomists for standard genome sequencing and annotation.</title>
        <authorList>
            <consortium name="The Broad Institute Genomics Platform"/>
            <consortium name="The Broad Institute Genome Sequencing Center for Infectious Disease"/>
            <person name="Wu L."/>
            <person name="Ma J."/>
        </authorList>
    </citation>
    <scope>NUCLEOTIDE SEQUENCE [LARGE SCALE GENOMIC DNA]</scope>
    <source>
        <strain evidence="10">NBRC 101365</strain>
    </source>
</reference>
<feature type="region of interest" description="Disordered" evidence="7">
    <location>
        <begin position="24"/>
        <end position="57"/>
    </location>
</feature>
<evidence type="ECO:0000256" key="3">
    <source>
        <dbReference type="ARBA" id="ARBA00023136"/>
    </source>
</evidence>
<evidence type="ECO:0000256" key="4">
    <source>
        <dbReference type="ARBA" id="ARBA00023139"/>
    </source>
</evidence>
<dbReference type="NCBIfam" id="NF047847">
    <property type="entry name" value="SS_mature_LptM"/>
    <property type="match status" value="1"/>
</dbReference>
<proteinExistence type="predicted"/>
<keyword evidence="6" id="KW-0449">Lipoprotein</keyword>
<feature type="compositionally biased region" description="Basic and acidic residues" evidence="7">
    <location>
        <begin position="46"/>
        <end position="57"/>
    </location>
</feature>
<evidence type="ECO:0000256" key="5">
    <source>
        <dbReference type="ARBA" id="ARBA00023237"/>
    </source>
</evidence>
<keyword evidence="2 8" id="KW-0732">Signal</keyword>
<comment type="caution">
    <text evidence="9">The sequence shown here is derived from an EMBL/GenBank/DDBJ whole genome shotgun (WGS) entry which is preliminary data.</text>
</comment>
<sequence length="66" mass="6943">MAGNAFRVALALALVSSLGLAGCGRKGKLEPPPEQNVPQKSGANGKKKDPGYVKPDRKLPLDFLLN</sequence>
<dbReference type="InterPro" id="IPR032831">
    <property type="entry name" value="LptM_cons"/>
</dbReference>
<evidence type="ECO:0000256" key="8">
    <source>
        <dbReference type="SAM" id="SignalP"/>
    </source>
</evidence>
<evidence type="ECO:0000256" key="6">
    <source>
        <dbReference type="ARBA" id="ARBA00023288"/>
    </source>
</evidence>
<dbReference type="EMBL" id="BSPC01000005">
    <property type="protein sequence ID" value="GLS17504.1"/>
    <property type="molecule type" value="Genomic_DNA"/>
</dbReference>
<keyword evidence="4" id="KW-0564">Palmitate</keyword>
<accession>A0ABQ6CFQ0</accession>
<evidence type="ECO:0008006" key="11">
    <source>
        <dbReference type="Google" id="ProtNLM"/>
    </source>
</evidence>
<evidence type="ECO:0000313" key="10">
    <source>
        <dbReference type="Proteomes" id="UP001156882"/>
    </source>
</evidence>
<gene>
    <name evidence="9" type="ORF">GCM10007874_05190</name>
</gene>